<evidence type="ECO:0000256" key="7">
    <source>
        <dbReference type="SAM" id="Phobius"/>
    </source>
</evidence>
<dbReference type="GO" id="GO:0044874">
    <property type="term" value="P:lipoprotein localization to outer membrane"/>
    <property type="evidence" value="ECO:0007669"/>
    <property type="project" value="TreeGrafter"/>
</dbReference>
<dbReference type="GO" id="GO:0098797">
    <property type="term" value="C:plasma membrane protein complex"/>
    <property type="evidence" value="ECO:0007669"/>
    <property type="project" value="TreeGrafter"/>
</dbReference>
<dbReference type="Pfam" id="PF12704">
    <property type="entry name" value="MacB_PCD"/>
    <property type="match status" value="1"/>
</dbReference>
<evidence type="ECO:0000259" key="9">
    <source>
        <dbReference type="Pfam" id="PF12704"/>
    </source>
</evidence>
<keyword evidence="4 7" id="KW-0812">Transmembrane</keyword>
<feature type="transmembrane region" description="Helical" evidence="7">
    <location>
        <begin position="365"/>
        <end position="389"/>
    </location>
</feature>
<feature type="transmembrane region" description="Helical" evidence="7">
    <location>
        <begin position="323"/>
        <end position="344"/>
    </location>
</feature>
<keyword evidence="11" id="KW-1185">Reference proteome</keyword>
<dbReference type="EMBL" id="LWHJ01000027">
    <property type="protein sequence ID" value="OAQ39951.1"/>
    <property type="molecule type" value="Genomic_DNA"/>
</dbReference>
<feature type="domain" description="MacB-like periplasmic core" evidence="9">
    <location>
        <begin position="26"/>
        <end position="242"/>
    </location>
</feature>
<evidence type="ECO:0000256" key="6">
    <source>
        <dbReference type="ARBA" id="ARBA00023136"/>
    </source>
</evidence>
<dbReference type="STRING" id="1826909.A5893_10050"/>
<keyword evidence="5 7" id="KW-1133">Transmembrane helix</keyword>
<reference evidence="10 11" key="1">
    <citation type="submission" date="2016-04" db="EMBL/GenBank/DDBJ databases">
        <authorList>
            <person name="Evans L.H."/>
            <person name="Alamgir A."/>
            <person name="Owens N."/>
            <person name="Weber N.D."/>
            <person name="Virtaneva K."/>
            <person name="Barbian K."/>
            <person name="Babar A."/>
            <person name="Rosenke K."/>
        </authorList>
    </citation>
    <scope>NUCLEOTIDE SEQUENCE [LARGE SCALE GENOMIC DNA]</scope>
    <source>
        <strain evidence="10 11">CCM 8644</strain>
    </source>
</reference>
<dbReference type="InterPro" id="IPR025857">
    <property type="entry name" value="MacB_PCD"/>
</dbReference>
<dbReference type="InterPro" id="IPR003838">
    <property type="entry name" value="ABC3_permease_C"/>
</dbReference>
<evidence type="ECO:0000256" key="5">
    <source>
        <dbReference type="ARBA" id="ARBA00022989"/>
    </source>
</evidence>
<dbReference type="PANTHER" id="PTHR30489:SF0">
    <property type="entry name" value="LIPOPROTEIN-RELEASING SYSTEM TRANSMEMBRANE PROTEIN LOLE"/>
    <property type="match status" value="1"/>
</dbReference>
<accession>A0A179DFZ7</accession>
<feature type="transmembrane region" description="Helical" evidence="7">
    <location>
        <begin position="22"/>
        <end position="45"/>
    </location>
</feature>
<evidence type="ECO:0000256" key="3">
    <source>
        <dbReference type="ARBA" id="ARBA00022475"/>
    </source>
</evidence>
<evidence type="ECO:0000256" key="2">
    <source>
        <dbReference type="ARBA" id="ARBA00005236"/>
    </source>
</evidence>
<keyword evidence="6 7" id="KW-0472">Membrane</keyword>
<dbReference type="InterPro" id="IPR051447">
    <property type="entry name" value="Lipoprotein-release_system"/>
</dbReference>
<dbReference type="PANTHER" id="PTHR30489">
    <property type="entry name" value="LIPOPROTEIN-RELEASING SYSTEM TRANSMEMBRANE PROTEIN LOLE"/>
    <property type="match status" value="1"/>
</dbReference>
<reference evidence="10 11" key="2">
    <citation type="submission" date="2016-06" db="EMBL/GenBank/DDBJ databases">
        <title>Pedobacter psychrophilus sp. nov., isolated from Antarctic fragmentary rock.</title>
        <authorList>
            <person name="Svec P."/>
        </authorList>
    </citation>
    <scope>NUCLEOTIDE SEQUENCE [LARGE SCALE GENOMIC DNA]</scope>
    <source>
        <strain evidence="10 11">CCM 8644</strain>
    </source>
</reference>
<evidence type="ECO:0000256" key="4">
    <source>
        <dbReference type="ARBA" id="ARBA00022692"/>
    </source>
</evidence>
<sequence length="406" mass="45943">MNLGLFIANRISLKAERTFSKLIVRIAIVGIMLGLGVMILSLAIVKGFKAEIREKVRGFNGDIQFIKYDLNSSYENSPFTLQQKYLEDAKKEKGVEHIVPFATKPGIIKANNEVEGVVLKGVDANYDWSYFKNILTSGKTIDFSDSVQASKQIIISEKLAKRLNLKVGDDFLMYFIQEALRKRKFEIVGIYNTGVEEVDKTYVIGDISLIRKLNDWKKDEVGGYEIRINDFNRLDHFADELSNYLPPQIKTVSVKENYPIIFDWLSLLDVNAQVILILMLIVAVINMISALLIMILERTNMIGLLKALGETNWGVRKIFLYNALYLVGIGMFLGNIFGLGLGFLQQKTHFFKLDEASYYMKFIPVQFNVLDIVLINAATLGICLLVLLIPSMLVTKITPIKAIAFK</sequence>
<evidence type="ECO:0000259" key="8">
    <source>
        <dbReference type="Pfam" id="PF02687"/>
    </source>
</evidence>
<keyword evidence="3" id="KW-1003">Cell membrane</keyword>
<comment type="caution">
    <text evidence="10">The sequence shown here is derived from an EMBL/GenBank/DDBJ whole genome shotgun (WGS) entry which is preliminary data.</text>
</comment>
<dbReference type="Proteomes" id="UP000078459">
    <property type="component" value="Unassembled WGS sequence"/>
</dbReference>
<comment type="subcellular location">
    <subcellularLocation>
        <location evidence="1">Cell membrane</location>
        <topology evidence="1">Multi-pass membrane protein</topology>
    </subcellularLocation>
</comment>
<organism evidence="10 11">
    <name type="scientific">Pedobacter psychrophilus</name>
    <dbReference type="NCBI Taxonomy" id="1826909"/>
    <lineage>
        <taxon>Bacteria</taxon>
        <taxon>Pseudomonadati</taxon>
        <taxon>Bacteroidota</taxon>
        <taxon>Sphingobacteriia</taxon>
        <taxon>Sphingobacteriales</taxon>
        <taxon>Sphingobacteriaceae</taxon>
        <taxon>Pedobacter</taxon>
    </lineage>
</organism>
<gene>
    <name evidence="10" type="ORF">A5893_10050</name>
</gene>
<comment type="similarity">
    <text evidence="2">Belongs to the ABC-4 integral membrane protein family. LolC/E subfamily.</text>
</comment>
<protein>
    <submittedName>
        <fullName evidence="10">ABC transporter permease</fullName>
    </submittedName>
</protein>
<feature type="domain" description="ABC3 transporter permease C-terminal" evidence="8">
    <location>
        <begin position="274"/>
        <end position="399"/>
    </location>
</feature>
<feature type="transmembrane region" description="Helical" evidence="7">
    <location>
        <begin position="274"/>
        <end position="296"/>
    </location>
</feature>
<evidence type="ECO:0000313" key="11">
    <source>
        <dbReference type="Proteomes" id="UP000078459"/>
    </source>
</evidence>
<proteinExistence type="inferred from homology"/>
<evidence type="ECO:0000313" key="10">
    <source>
        <dbReference type="EMBL" id="OAQ39951.1"/>
    </source>
</evidence>
<name>A0A179DFZ7_9SPHI</name>
<dbReference type="AlphaFoldDB" id="A0A179DFZ7"/>
<dbReference type="Pfam" id="PF02687">
    <property type="entry name" value="FtsX"/>
    <property type="match status" value="1"/>
</dbReference>
<evidence type="ECO:0000256" key="1">
    <source>
        <dbReference type="ARBA" id="ARBA00004651"/>
    </source>
</evidence>
<dbReference type="RefSeq" id="WP_068822568.1">
    <property type="nucleotide sequence ID" value="NZ_LWHJ01000027.1"/>
</dbReference>